<dbReference type="GO" id="GO:0004222">
    <property type="term" value="F:metalloendopeptidase activity"/>
    <property type="evidence" value="ECO:0007669"/>
    <property type="project" value="TreeGrafter"/>
</dbReference>
<evidence type="ECO:0000313" key="4">
    <source>
        <dbReference type="Proteomes" id="UP000199427"/>
    </source>
</evidence>
<dbReference type="EMBL" id="FOES01000004">
    <property type="protein sequence ID" value="SEP93534.1"/>
    <property type="molecule type" value="Genomic_DNA"/>
</dbReference>
<reference evidence="3 4" key="1">
    <citation type="submission" date="2016-10" db="EMBL/GenBank/DDBJ databases">
        <authorList>
            <person name="de Groot N.N."/>
        </authorList>
    </citation>
    <scope>NUCLEOTIDE SEQUENCE [LARGE SCALE GENOMIC DNA]</scope>
    <source>
        <strain evidence="3 4">DSM 21633</strain>
    </source>
</reference>
<feature type="transmembrane region" description="Helical" evidence="1">
    <location>
        <begin position="61"/>
        <end position="79"/>
    </location>
</feature>
<dbReference type="RefSeq" id="WP_091772703.1">
    <property type="nucleotide sequence ID" value="NZ_FOES01000004.1"/>
</dbReference>
<dbReference type="PANTHER" id="PTHR21666">
    <property type="entry name" value="PEPTIDASE-RELATED"/>
    <property type="match status" value="1"/>
</dbReference>
<sequence length="255" mass="29120">MSRKLDEIRSNIAKRKNLKNKINKSSTYSYHALLDDEERHGYTSYPKADSTEFRTPKSTKYLMKFLGSAIIVFFTLFVYQTQLPLLNQLKPFVHQTMTEDLPFATVQAWYDEHFATPFLSFGRDEERMVNQDVQSVPVSGVQRERVRDYEDGISIEVVEAQNVYPLDRGTVLFAGEKSDTGNTVIIQHEDGTKSVYGHLNTIDVFHYQFVSPGQAIGKIEPDELVGYTNMYFAVQDGSQFVDPVQFILGDTDVSN</sequence>
<protein>
    <submittedName>
        <fullName evidence="3">Stage IV sporulation protein FA</fullName>
    </submittedName>
</protein>
<organism evidence="3 4">
    <name type="scientific">Piscibacillus halophilus</name>
    <dbReference type="NCBI Taxonomy" id="571933"/>
    <lineage>
        <taxon>Bacteria</taxon>
        <taxon>Bacillati</taxon>
        <taxon>Bacillota</taxon>
        <taxon>Bacilli</taxon>
        <taxon>Bacillales</taxon>
        <taxon>Bacillaceae</taxon>
        <taxon>Piscibacillus</taxon>
    </lineage>
</organism>
<dbReference type="PANTHER" id="PTHR21666:SF274">
    <property type="entry name" value="STAGE IV SPORULATION PROTEIN FA"/>
    <property type="match status" value="1"/>
</dbReference>
<evidence type="ECO:0000259" key="2">
    <source>
        <dbReference type="Pfam" id="PF01551"/>
    </source>
</evidence>
<keyword evidence="4" id="KW-1185">Reference proteome</keyword>
<dbReference type="InterPro" id="IPR016047">
    <property type="entry name" value="M23ase_b-sheet_dom"/>
</dbReference>
<dbReference type="InterPro" id="IPR011055">
    <property type="entry name" value="Dup_hybrid_motif"/>
</dbReference>
<dbReference type="Pfam" id="PF01551">
    <property type="entry name" value="Peptidase_M23"/>
    <property type="match status" value="1"/>
</dbReference>
<dbReference type="AlphaFoldDB" id="A0A1H9BXB4"/>
<gene>
    <name evidence="3" type="ORF">SAMN05216362_104118</name>
</gene>
<proteinExistence type="predicted"/>
<feature type="domain" description="M23ase beta-sheet core" evidence="2">
    <location>
        <begin position="150"/>
        <end position="243"/>
    </location>
</feature>
<dbReference type="CDD" id="cd12797">
    <property type="entry name" value="M23_peptidase"/>
    <property type="match status" value="1"/>
</dbReference>
<dbReference type="Proteomes" id="UP000199427">
    <property type="component" value="Unassembled WGS sequence"/>
</dbReference>
<name>A0A1H9BXB4_9BACI</name>
<keyword evidence="1" id="KW-1133">Transmembrane helix</keyword>
<evidence type="ECO:0000256" key="1">
    <source>
        <dbReference type="SAM" id="Phobius"/>
    </source>
</evidence>
<keyword evidence="1" id="KW-0812">Transmembrane</keyword>
<dbReference type="OrthoDB" id="2986589at2"/>
<dbReference type="Gene3D" id="2.70.70.10">
    <property type="entry name" value="Glucose Permease (Domain IIA)"/>
    <property type="match status" value="1"/>
</dbReference>
<evidence type="ECO:0000313" key="3">
    <source>
        <dbReference type="EMBL" id="SEP93534.1"/>
    </source>
</evidence>
<dbReference type="STRING" id="571933.SAMN05216362_104118"/>
<accession>A0A1H9BXB4</accession>
<dbReference type="InterPro" id="IPR050570">
    <property type="entry name" value="Cell_wall_metabolism_enzyme"/>
</dbReference>
<keyword evidence="1" id="KW-0472">Membrane</keyword>
<dbReference type="SUPFAM" id="SSF51261">
    <property type="entry name" value="Duplicated hybrid motif"/>
    <property type="match status" value="1"/>
</dbReference>